<gene>
    <name evidence="7" type="ordered locus">Rru_A3376</name>
</gene>
<dbReference type="PATRIC" id="fig|269796.9.peg.3490"/>
<evidence type="ECO:0000259" key="6">
    <source>
        <dbReference type="Pfam" id="PF13439"/>
    </source>
</evidence>
<dbReference type="InterPro" id="IPR028098">
    <property type="entry name" value="Glyco_trans_4-like_N"/>
</dbReference>
<evidence type="ECO:0000256" key="3">
    <source>
        <dbReference type="ARBA" id="ARBA00022679"/>
    </source>
</evidence>
<reference evidence="7 8" key="1">
    <citation type="journal article" date="2011" name="Stand. Genomic Sci.">
        <title>Complete genome sequence of Rhodospirillum rubrum type strain (S1).</title>
        <authorList>
            <person name="Munk A.C."/>
            <person name="Copeland A."/>
            <person name="Lucas S."/>
            <person name="Lapidus A."/>
            <person name="Del Rio T.G."/>
            <person name="Barry K."/>
            <person name="Detter J.C."/>
            <person name="Hammon N."/>
            <person name="Israni S."/>
            <person name="Pitluck S."/>
            <person name="Brettin T."/>
            <person name="Bruce D."/>
            <person name="Han C."/>
            <person name="Tapia R."/>
            <person name="Gilna P."/>
            <person name="Schmutz J."/>
            <person name="Larimer F."/>
            <person name="Land M."/>
            <person name="Kyrpides N.C."/>
            <person name="Mavromatis K."/>
            <person name="Richardson P."/>
            <person name="Rohde M."/>
            <person name="Goker M."/>
            <person name="Klenk H.P."/>
            <person name="Zhang Y."/>
            <person name="Roberts G.P."/>
            <person name="Reslewic S."/>
            <person name="Schwartz D.C."/>
        </authorList>
    </citation>
    <scope>NUCLEOTIDE SEQUENCE [LARGE SCALE GENOMIC DNA]</scope>
    <source>
        <strain evidence="8">ATCC 11170 / ATH 1.1.1 / DSM 467 / LMG 4362 / NCIMB 8255 / S1</strain>
    </source>
</reference>
<dbReference type="EC" id="2.4.1.57" evidence="7"/>
<evidence type="ECO:0000256" key="4">
    <source>
        <dbReference type="SAM" id="MobiDB-lite"/>
    </source>
</evidence>
<dbReference type="EnsemblBacteria" id="ABC24170">
    <property type="protein sequence ID" value="ABC24170"/>
    <property type="gene ID" value="Rru_A3376"/>
</dbReference>
<dbReference type="SUPFAM" id="SSF53756">
    <property type="entry name" value="UDP-Glycosyltransferase/glycogen phosphorylase"/>
    <property type="match status" value="1"/>
</dbReference>
<dbReference type="KEGG" id="rru:Rru_A3376"/>
<dbReference type="CAZy" id="GT4">
    <property type="family name" value="Glycosyltransferase Family 4"/>
</dbReference>
<evidence type="ECO:0000259" key="5">
    <source>
        <dbReference type="Pfam" id="PF00534"/>
    </source>
</evidence>
<sequence>MLTQSNSLGRPDQPGTSEGAADWRRTGIPTVLQVLPELVTGGVERGTVDMAAALVAAGWRAVVASAGGPMVRELERVGADHITLPLKTKNPLAIRRNARTLTKLIEREGVWLVHARSRAPAWSALWAARRAGVPFVTTFHGTYTPGPFGAKLAYNKVMTQGDRVIAISHFIADHIRATYEMDDSLIRVVHRGIDIDVFNPDRVSAERMIRLCTRWRLADGAPVVMLPGRLTRWKGQSVLIEALARLKRRDVRCLLVGSDQGRVGYRDSLIALARKRGVADQVHIVDDCDDMAAAYMVTDVVVSASTDPEAFGRVVAEGQAMGRPVIAPAHGAAPEILKTGATGWLVPPGDAEALAEALDQALSMDEASRQSVAEAAIDHVRRCFSKQSMTERTLAVYGELLFDLPPLDPPPLRAVTEGQAEGAGVDDRWEGA</sequence>
<evidence type="ECO:0000256" key="2">
    <source>
        <dbReference type="ARBA" id="ARBA00022676"/>
    </source>
</evidence>
<feature type="domain" description="Glycosyltransferase subfamily 4-like N-terminal" evidence="6">
    <location>
        <begin position="41"/>
        <end position="196"/>
    </location>
</feature>
<dbReference type="GO" id="GO:0016757">
    <property type="term" value="F:glycosyltransferase activity"/>
    <property type="evidence" value="ECO:0007669"/>
    <property type="project" value="UniProtKB-KW"/>
</dbReference>
<evidence type="ECO:0000256" key="1">
    <source>
        <dbReference type="ARBA" id="ARBA00009481"/>
    </source>
</evidence>
<dbReference type="eggNOG" id="COG0438">
    <property type="taxonomic scope" value="Bacteria"/>
</dbReference>
<evidence type="ECO:0000313" key="8">
    <source>
        <dbReference type="Proteomes" id="UP000001929"/>
    </source>
</evidence>
<accession>Q2RNX5</accession>
<dbReference type="HOGENOM" id="CLU_009583_0_3_5"/>
<dbReference type="AlphaFoldDB" id="Q2RNX5"/>
<feature type="region of interest" description="Disordered" evidence="4">
    <location>
        <begin position="1"/>
        <end position="23"/>
    </location>
</feature>
<dbReference type="STRING" id="269796.Rru_A3376"/>
<dbReference type="Proteomes" id="UP000001929">
    <property type="component" value="Chromosome"/>
</dbReference>
<feature type="domain" description="Glycosyl transferase family 1" evidence="5">
    <location>
        <begin position="217"/>
        <end position="376"/>
    </location>
</feature>
<feature type="region of interest" description="Disordered" evidence="4">
    <location>
        <begin position="412"/>
        <end position="432"/>
    </location>
</feature>
<name>Q2RNX5_RHORT</name>
<keyword evidence="3 7" id="KW-0808">Transferase</keyword>
<protein>
    <submittedName>
        <fullName evidence="7">Glycosyl transferase, group 1</fullName>
        <ecNumber evidence="7">2.4.1.57</ecNumber>
    </submittedName>
</protein>
<organism evidence="7 8">
    <name type="scientific">Rhodospirillum rubrum (strain ATCC 11170 / ATH 1.1.1 / DSM 467 / LMG 4362 / NCIMB 8255 / S1)</name>
    <dbReference type="NCBI Taxonomy" id="269796"/>
    <lineage>
        <taxon>Bacteria</taxon>
        <taxon>Pseudomonadati</taxon>
        <taxon>Pseudomonadota</taxon>
        <taxon>Alphaproteobacteria</taxon>
        <taxon>Rhodospirillales</taxon>
        <taxon>Rhodospirillaceae</taxon>
        <taxon>Rhodospirillum</taxon>
    </lineage>
</organism>
<dbReference type="EMBL" id="CP000230">
    <property type="protein sequence ID" value="ABC24170.1"/>
    <property type="molecule type" value="Genomic_DNA"/>
</dbReference>
<dbReference type="Pfam" id="PF00534">
    <property type="entry name" value="Glycos_transf_1"/>
    <property type="match status" value="1"/>
</dbReference>
<keyword evidence="8" id="KW-1185">Reference proteome</keyword>
<dbReference type="PANTHER" id="PTHR12526">
    <property type="entry name" value="GLYCOSYLTRANSFERASE"/>
    <property type="match status" value="1"/>
</dbReference>
<evidence type="ECO:0000313" key="7">
    <source>
        <dbReference type="EMBL" id="ABC24170.1"/>
    </source>
</evidence>
<dbReference type="PANTHER" id="PTHR12526:SF640">
    <property type="entry name" value="COLANIC ACID BIOSYNTHESIS GLYCOSYLTRANSFERASE WCAL-RELATED"/>
    <property type="match status" value="1"/>
</dbReference>
<proteinExistence type="inferred from homology"/>
<dbReference type="Gene3D" id="3.40.50.2000">
    <property type="entry name" value="Glycogen Phosphorylase B"/>
    <property type="match status" value="2"/>
</dbReference>
<dbReference type="CDD" id="cd03819">
    <property type="entry name" value="GT4_WavL-like"/>
    <property type="match status" value="1"/>
</dbReference>
<dbReference type="Pfam" id="PF13439">
    <property type="entry name" value="Glyco_transf_4"/>
    <property type="match status" value="1"/>
</dbReference>
<comment type="similarity">
    <text evidence="1">Belongs to the glycosyltransferase group 1 family. Glycosyltransferase 4 subfamily.</text>
</comment>
<dbReference type="PhylomeDB" id="Q2RNX5"/>
<dbReference type="InterPro" id="IPR001296">
    <property type="entry name" value="Glyco_trans_1"/>
</dbReference>
<keyword evidence="2 7" id="KW-0328">Glycosyltransferase</keyword>
<dbReference type="RefSeq" id="WP_011391123.1">
    <property type="nucleotide sequence ID" value="NC_007643.1"/>
</dbReference>